<dbReference type="GO" id="GO:0019843">
    <property type="term" value="F:rRNA binding"/>
    <property type="evidence" value="ECO:0007669"/>
    <property type="project" value="UniProtKB-UniRule"/>
</dbReference>
<proteinExistence type="inferred from homology"/>
<dbReference type="InterPro" id="IPR036967">
    <property type="entry name" value="Ribosomal_uS11_sf"/>
</dbReference>
<name>A0A150J3F8_9EURY</name>
<dbReference type="FunFam" id="3.30.420.80:FF:000007">
    <property type="entry name" value="30S ribosomal protein S11"/>
    <property type="match status" value="1"/>
</dbReference>
<reference evidence="10 11" key="1">
    <citation type="journal article" date="2016" name="ISME J.">
        <title>Chasing the elusive Euryarchaeota class WSA2: genomes reveal a uniquely fastidious methyl-reducing methanogen.</title>
        <authorList>
            <person name="Nobu M.K."/>
            <person name="Narihiro T."/>
            <person name="Kuroda K."/>
            <person name="Mei R."/>
            <person name="Liu W.T."/>
        </authorList>
    </citation>
    <scope>NUCLEOTIDE SEQUENCE [LARGE SCALE GENOMIC DNA]</scope>
    <source>
        <strain evidence="10">U1lsi0528_Bin089</strain>
    </source>
</reference>
<keyword evidence="5 7" id="KW-0689">Ribosomal protein</keyword>
<evidence type="ECO:0000256" key="5">
    <source>
        <dbReference type="ARBA" id="ARBA00022980"/>
    </source>
</evidence>
<evidence type="ECO:0000256" key="8">
    <source>
        <dbReference type="RuleBase" id="RU003629"/>
    </source>
</evidence>
<evidence type="ECO:0000256" key="6">
    <source>
        <dbReference type="ARBA" id="ARBA00023274"/>
    </source>
</evidence>
<dbReference type="InterPro" id="IPR019961">
    <property type="entry name" value="Ribosomal_uS11_archaeal"/>
</dbReference>
<dbReference type="NCBIfam" id="NF007176">
    <property type="entry name" value="PRK09607.1"/>
    <property type="match status" value="1"/>
</dbReference>
<organism evidence="10 11">
    <name type="scientific">Candidatus Methanofastidiosum methylothiophilum</name>
    <dbReference type="NCBI Taxonomy" id="1705564"/>
    <lineage>
        <taxon>Archaea</taxon>
        <taxon>Methanobacteriati</taxon>
        <taxon>Methanobacteriota</taxon>
        <taxon>Stenosarchaea group</taxon>
        <taxon>Candidatus Methanofastidiosia</taxon>
        <taxon>Candidatus Methanofastidiosales</taxon>
        <taxon>Candidatus Methanofastidiosaceae</taxon>
        <taxon>Candidatus Methanofastidiosum</taxon>
    </lineage>
</organism>
<dbReference type="PIRSF" id="PIRSF002131">
    <property type="entry name" value="Ribosomal_S11"/>
    <property type="match status" value="1"/>
</dbReference>
<evidence type="ECO:0000256" key="9">
    <source>
        <dbReference type="SAM" id="MobiDB-lite"/>
    </source>
</evidence>
<evidence type="ECO:0000313" key="10">
    <source>
        <dbReference type="EMBL" id="KYC51732.1"/>
    </source>
</evidence>
<evidence type="ECO:0000256" key="3">
    <source>
        <dbReference type="ARBA" id="ARBA00022730"/>
    </source>
</evidence>
<dbReference type="AlphaFoldDB" id="A0A150J3F8"/>
<dbReference type="GO" id="GO:0005840">
    <property type="term" value="C:ribosome"/>
    <property type="evidence" value="ECO:0007669"/>
    <property type="project" value="UniProtKB-KW"/>
</dbReference>
<comment type="similarity">
    <text evidence="1 7 8">Belongs to the universal ribosomal protein uS11 family.</text>
</comment>
<evidence type="ECO:0000313" key="11">
    <source>
        <dbReference type="Proteomes" id="UP000075578"/>
    </source>
</evidence>
<evidence type="ECO:0000256" key="7">
    <source>
        <dbReference type="HAMAP-Rule" id="MF_01310"/>
    </source>
</evidence>
<comment type="subunit">
    <text evidence="2 7">Part of the 30S ribosomal subunit.</text>
</comment>
<evidence type="ECO:0000256" key="1">
    <source>
        <dbReference type="ARBA" id="ARBA00006194"/>
    </source>
</evidence>
<dbReference type="EMBL" id="LNGD01000056">
    <property type="protein sequence ID" value="KYC51732.1"/>
    <property type="molecule type" value="Genomic_DNA"/>
</dbReference>
<dbReference type="PROSITE" id="PS00054">
    <property type="entry name" value="RIBOSOMAL_S11"/>
    <property type="match status" value="1"/>
</dbReference>
<feature type="region of interest" description="Disordered" evidence="9">
    <location>
        <begin position="109"/>
        <end position="131"/>
    </location>
</feature>
<dbReference type="PANTHER" id="PTHR11759">
    <property type="entry name" value="40S RIBOSOMAL PROTEIN S14/30S RIBOSOMAL PROTEIN S11"/>
    <property type="match status" value="1"/>
</dbReference>
<dbReference type="HAMAP" id="MF_01310">
    <property type="entry name" value="Ribosomal_uS11"/>
    <property type="match status" value="1"/>
</dbReference>
<dbReference type="SUPFAM" id="SSF53137">
    <property type="entry name" value="Translational machinery components"/>
    <property type="match status" value="1"/>
</dbReference>
<dbReference type="Pfam" id="PF00411">
    <property type="entry name" value="Ribosomal_S11"/>
    <property type="match status" value="1"/>
</dbReference>
<dbReference type="NCBIfam" id="TIGR03628">
    <property type="entry name" value="arch_S11P"/>
    <property type="match status" value="1"/>
</dbReference>
<accession>A0A150J3F8</accession>
<dbReference type="Gene3D" id="3.30.420.80">
    <property type="entry name" value="Ribosomal protein S11"/>
    <property type="match status" value="1"/>
</dbReference>
<keyword evidence="4 7" id="KW-0694">RNA-binding</keyword>
<keyword evidence="3 7" id="KW-0699">rRNA-binding</keyword>
<evidence type="ECO:0000256" key="2">
    <source>
        <dbReference type="ARBA" id="ARBA00011458"/>
    </source>
</evidence>
<dbReference type="GO" id="GO:0003735">
    <property type="term" value="F:structural constituent of ribosome"/>
    <property type="evidence" value="ECO:0007669"/>
    <property type="project" value="UniProtKB-UniRule"/>
</dbReference>
<dbReference type="PATRIC" id="fig|1705564.3.peg.1057"/>
<gene>
    <name evidence="7" type="primary">rps11</name>
    <name evidence="10" type="ORF">AMQ74_01026</name>
</gene>
<evidence type="ECO:0000256" key="4">
    <source>
        <dbReference type="ARBA" id="ARBA00022884"/>
    </source>
</evidence>
<comment type="caution">
    <text evidence="10">The sequence shown here is derived from an EMBL/GenBank/DDBJ whole genome shotgun (WGS) entry which is preliminary data.</text>
</comment>
<comment type="function">
    <text evidence="7">Located on the platform of the 30S subunit.</text>
</comment>
<dbReference type="InterPro" id="IPR018102">
    <property type="entry name" value="Ribosomal_uS11_CS"/>
</dbReference>
<keyword evidence="6 7" id="KW-0687">Ribonucleoprotein</keyword>
<protein>
    <recommendedName>
        <fullName evidence="7">Small ribosomal subunit protein uS11</fullName>
    </recommendedName>
</protein>
<dbReference type="Proteomes" id="UP000075578">
    <property type="component" value="Unassembled WGS sequence"/>
</dbReference>
<sequence>MPKEGGRWGVAHIYASFNNTLIHITDLTGAETISRVSGGMIVKTGKEESSPYAAMKAAAKAAEEAIEKGVVGVHIKVRAPGGNKAKTPGRGAQASIRALTRAGLKIGKIEDATPIPHDGTRAKGGKRGRRV</sequence>
<dbReference type="GO" id="GO:0006412">
    <property type="term" value="P:translation"/>
    <property type="evidence" value="ECO:0007669"/>
    <property type="project" value="UniProtKB-UniRule"/>
</dbReference>
<dbReference type="InterPro" id="IPR001971">
    <property type="entry name" value="Ribosomal_uS11"/>
</dbReference>
<dbReference type="GO" id="GO:1990904">
    <property type="term" value="C:ribonucleoprotein complex"/>
    <property type="evidence" value="ECO:0007669"/>
    <property type="project" value="UniProtKB-KW"/>
</dbReference>